<keyword evidence="2" id="KW-1185">Reference proteome</keyword>
<evidence type="ECO:0000313" key="2">
    <source>
        <dbReference type="Proteomes" id="UP000028939"/>
    </source>
</evidence>
<dbReference type="KEGG" id="cuv:CUREI_00145"/>
<dbReference type="Proteomes" id="UP000028939">
    <property type="component" value="Chromosome"/>
</dbReference>
<organism evidence="1 2">
    <name type="scientific">Corynebacterium ureicelerivorans</name>
    <dbReference type="NCBI Taxonomy" id="401472"/>
    <lineage>
        <taxon>Bacteria</taxon>
        <taxon>Bacillati</taxon>
        <taxon>Actinomycetota</taxon>
        <taxon>Actinomycetes</taxon>
        <taxon>Mycobacteriales</taxon>
        <taxon>Corynebacteriaceae</taxon>
        <taxon>Corynebacterium</taxon>
    </lineage>
</organism>
<reference evidence="1 2" key="1">
    <citation type="submission" date="2014-08" db="EMBL/GenBank/DDBJ databases">
        <title>Complete genome sequence of Corynebacterium ureicelerivorans DSM 45051, a lipophilic and urea-splitting isolate from a blood culture of a septicaemia patient.</title>
        <authorList>
            <person name="Tippelt A."/>
            <person name="Albersmeier A."/>
            <person name="Brinkrolf K."/>
            <person name="Ruckert C."/>
            <person name="Tauch A."/>
        </authorList>
    </citation>
    <scope>NUCLEOTIDE SEQUENCE [LARGE SCALE GENOMIC DNA]</scope>
    <source>
        <strain evidence="1 2">IMMIB RIV-2301</strain>
    </source>
</reference>
<evidence type="ECO:0008006" key="3">
    <source>
        <dbReference type="Google" id="ProtNLM"/>
    </source>
</evidence>
<dbReference type="HOGENOM" id="CLU_052626_1_0_11"/>
<dbReference type="STRING" id="401472.CUREI_00145"/>
<dbReference type="OrthoDB" id="4775361at2"/>
<name>A0A077HII1_9CORY</name>
<dbReference type="RefSeq" id="WP_038608990.1">
    <property type="nucleotide sequence ID" value="NZ_CP009215.1"/>
</dbReference>
<evidence type="ECO:0000313" key="1">
    <source>
        <dbReference type="EMBL" id="AIL95949.1"/>
    </source>
</evidence>
<dbReference type="AlphaFoldDB" id="A0A077HII1"/>
<dbReference type="Gene3D" id="3.40.960.10">
    <property type="entry name" value="VSR Endonuclease"/>
    <property type="match status" value="1"/>
</dbReference>
<protein>
    <recommendedName>
        <fullName evidence="3">DUF559 domain-containing protein</fullName>
    </recommendedName>
</protein>
<gene>
    <name evidence="1" type="ORF">CUREI_00145</name>
</gene>
<sequence length="316" mass="35850">MDKDALVAHLVGPGRADEQECIKLSATKFIAKTVWNGLKLHECEFLRVYAAGTTAHKAVLIGRSAAMIQSIWTLPIRDAPVTLANPERMPPRKAQWPKGVEYRAMKIPPTDYGVVTPAGEPLRVTTRTRTAVDIARMYGVRHGAVAMDSLFYRQSFAEQDRIRTQLRACIDRLAGKRGIANARQALEWSSTRSESPYESLARVILRERGIVVQEQMWIGRYARPDLLWGQLAIEIDGEGKMEGKEAALDQISRENWIRIQRYEVARIPPRDILGDEEGVVRQILELKERSMLLDGPKVIATSYRPQHGEDWRRKKS</sequence>
<dbReference type="EMBL" id="CP009215">
    <property type="protein sequence ID" value="AIL95949.1"/>
    <property type="molecule type" value="Genomic_DNA"/>
</dbReference>
<accession>A0A077HII1</accession>
<proteinExistence type="predicted"/>